<sequence length="55" mass="5850">MDECVRGVALLNGVEEEGRVSASPQLAFSSERDAMALSVLLIPDSLIGTLYVNDP</sequence>
<organism evidence="1 2">
    <name type="scientific">Triplophysa rosa</name>
    <name type="common">Cave loach</name>
    <dbReference type="NCBI Taxonomy" id="992332"/>
    <lineage>
        <taxon>Eukaryota</taxon>
        <taxon>Metazoa</taxon>
        <taxon>Chordata</taxon>
        <taxon>Craniata</taxon>
        <taxon>Vertebrata</taxon>
        <taxon>Euteleostomi</taxon>
        <taxon>Actinopterygii</taxon>
        <taxon>Neopterygii</taxon>
        <taxon>Teleostei</taxon>
        <taxon>Ostariophysi</taxon>
        <taxon>Cypriniformes</taxon>
        <taxon>Nemacheilidae</taxon>
        <taxon>Triplophysa</taxon>
    </lineage>
</organism>
<accession>A0A9W8CB98</accession>
<evidence type="ECO:0000313" key="1">
    <source>
        <dbReference type="EMBL" id="KAI7813835.1"/>
    </source>
</evidence>
<name>A0A9W8CB98_TRIRA</name>
<dbReference type="AlphaFoldDB" id="A0A9W8CB98"/>
<dbReference type="EMBL" id="JAFHDT010000001">
    <property type="protein sequence ID" value="KAI7813835.1"/>
    <property type="molecule type" value="Genomic_DNA"/>
</dbReference>
<gene>
    <name evidence="1" type="ORF">IRJ41_002411</name>
</gene>
<evidence type="ECO:0000313" key="2">
    <source>
        <dbReference type="Proteomes" id="UP001059041"/>
    </source>
</evidence>
<reference evidence="1" key="1">
    <citation type="submission" date="2021-02" db="EMBL/GenBank/DDBJ databases">
        <title>Comparative genomics reveals that relaxation of natural selection precedes convergent phenotypic evolution of cavefish.</title>
        <authorList>
            <person name="Peng Z."/>
        </authorList>
    </citation>
    <scope>NUCLEOTIDE SEQUENCE</scope>
    <source>
        <tissue evidence="1">Muscle</tissue>
    </source>
</reference>
<proteinExistence type="predicted"/>
<keyword evidence="2" id="KW-1185">Reference proteome</keyword>
<protein>
    <submittedName>
        <fullName evidence="1">Uncharacterized protein</fullName>
    </submittedName>
</protein>
<comment type="caution">
    <text evidence="1">The sequence shown here is derived from an EMBL/GenBank/DDBJ whole genome shotgun (WGS) entry which is preliminary data.</text>
</comment>
<dbReference type="Proteomes" id="UP001059041">
    <property type="component" value="Linkage Group LG1"/>
</dbReference>